<dbReference type="GO" id="GO:0005829">
    <property type="term" value="C:cytosol"/>
    <property type="evidence" value="ECO:0007669"/>
    <property type="project" value="TreeGrafter"/>
</dbReference>
<feature type="domain" description="Response regulatory" evidence="7">
    <location>
        <begin position="10"/>
        <end position="119"/>
    </location>
</feature>
<proteinExistence type="predicted"/>
<dbReference type="InterPro" id="IPR011006">
    <property type="entry name" value="CheY-like_superfamily"/>
</dbReference>
<dbReference type="Proteomes" id="UP001166304">
    <property type="component" value="Unassembled WGS sequence"/>
</dbReference>
<dbReference type="InterPro" id="IPR013971">
    <property type="entry name" value="HalX_domain"/>
</dbReference>
<evidence type="ECO:0000259" key="7">
    <source>
        <dbReference type="PROSITE" id="PS50110"/>
    </source>
</evidence>
<evidence type="ECO:0000256" key="5">
    <source>
        <dbReference type="ARBA" id="ARBA00023163"/>
    </source>
</evidence>
<dbReference type="RefSeq" id="WP_162412117.1">
    <property type="nucleotide sequence ID" value="NZ_JAHQXE010000001.1"/>
</dbReference>
<organism evidence="8 9">
    <name type="scientific">Haloarcula salina</name>
    <dbReference type="NCBI Taxonomy" id="1429914"/>
    <lineage>
        <taxon>Archaea</taxon>
        <taxon>Methanobacteriati</taxon>
        <taxon>Methanobacteriota</taxon>
        <taxon>Stenosarchaea group</taxon>
        <taxon>Halobacteria</taxon>
        <taxon>Halobacteriales</taxon>
        <taxon>Haloarculaceae</taxon>
        <taxon>Haloarcula</taxon>
    </lineage>
</organism>
<evidence type="ECO:0000256" key="1">
    <source>
        <dbReference type="ARBA" id="ARBA00022553"/>
    </source>
</evidence>
<dbReference type="GO" id="GO:0006355">
    <property type="term" value="P:regulation of DNA-templated transcription"/>
    <property type="evidence" value="ECO:0007669"/>
    <property type="project" value="TreeGrafter"/>
</dbReference>
<dbReference type="Pfam" id="PF00072">
    <property type="entry name" value="Response_reg"/>
    <property type="match status" value="1"/>
</dbReference>
<dbReference type="PANTHER" id="PTHR48111:SF1">
    <property type="entry name" value="TWO-COMPONENT RESPONSE REGULATOR ORR33"/>
    <property type="match status" value="1"/>
</dbReference>
<dbReference type="SUPFAM" id="SSF52172">
    <property type="entry name" value="CheY-like"/>
    <property type="match status" value="1"/>
</dbReference>
<dbReference type="GO" id="GO:0000156">
    <property type="term" value="F:phosphorelay response regulator activity"/>
    <property type="evidence" value="ECO:0007669"/>
    <property type="project" value="TreeGrafter"/>
</dbReference>
<dbReference type="GO" id="GO:0032993">
    <property type="term" value="C:protein-DNA complex"/>
    <property type="evidence" value="ECO:0007669"/>
    <property type="project" value="TreeGrafter"/>
</dbReference>
<keyword evidence="2" id="KW-0902">Two-component regulatory system</keyword>
<protein>
    <submittedName>
        <fullName evidence="8">Response regulator</fullName>
    </submittedName>
</protein>
<evidence type="ECO:0000313" key="9">
    <source>
        <dbReference type="Proteomes" id="UP001166304"/>
    </source>
</evidence>
<evidence type="ECO:0000256" key="2">
    <source>
        <dbReference type="ARBA" id="ARBA00023012"/>
    </source>
</evidence>
<keyword evidence="9" id="KW-1185">Reference proteome</keyword>
<comment type="caution">
    <text evidence="8">The sequence shown here is derived from an EMBL/GenBank/DDBJ whole genome shotgun (WGS) entry which is preliminary data.</text>
</comment>
<evidence type="ECO:0000313" key="8">
    <source>
        <dbReference type="EMBL" id="MBV0900592.1"/>
    </source>
</evidence>
<accession>A0AA41G5Q2</accession>
<dbReference type="EMBL" id="JAHQXE010000001">
    <property type="protein sequence ID" value="MBV0900592.1"/>
    <property type="molecule type" value="Genomic_DNA"/>
</dbReference>
<keyword evidence="5" id="KW-0804">Transcription</keyword>
<dbReference type="InterPro" id="IPR001789">
    <property type="entry name" value="Sig_transdc_resp-reg_receiver"/>
</dbReference>
<dbReference type="Gene3D" id="3.40.50.2300">
    <property type="match status" value="1"/>
</dbReference>
<evidence type="ECO:0000256" key="4">
    <source>
        <dbReference type="ARBA" id="ARBA00023125"/>
    </source>
</evidence>
<reference evidence="8" key="1">
    <citation type="submission" date="2021-06" db="EMBL/GenBank/DDBJ databases">
        <title>New haloarchaea isolates fom saline soil.</title>
        <authorList>
            <person name="Duran-Viseras A."/>
            <person name="Sanchez-Porro C.S."/>
            <person name="Ventosa A."/>
        </authorList>
    </citation>
    <scope>NUCLEOTIDE SEQUENCE</scope>
    <source>
        <strain evidence="8">JCM 18369</strain>
    </source>
</reference>
<feature type="modified residue" description="4-aspartylphosphate" evidence="6">
    <location>
        <position position="57"/>
    </location>
</feature>
<keyword evidence="4" id="KW-0238">DNA-binding</keyword>
<sequence length="192" mass="21362">MSRARSGHPHVLVVDDEHDVADTQALKLGHHYETTVVYGGAAALDTAGPEFDAILLDRRMPDVHGDEVLARLRERGYDGVVIMLTAVDPDLNILEMAFDDYLQKPVEQSTLVAALEQHLDRPGEDDRLDEFFEITSKLAVLEREKSARQLESSAEYTALKERAAELGAVLETEHDDFEELVETHRSISPGSV</sequence>
<dbReference type="Pfam" id="PF08663">
    <property type="entry name" value="HalX"/>
    <property type="match status" value="1"/>
</dbReference>
<keyword evidence="3" id="KW-0805">Transcription regulation</keyword>
<evidence type="ECO:0000256" key="6">
    <source>
        <dbReference type="PROSITE-ProRule" id="PRU00169"/>
    </source>
</evidence>
<dbReference type="PANTHER" id="PTHR48111">
    <property type="entry name" value="REGULATOR OF RPOS"/>
    <property type="match status" value="1"/>
</dbReference>
<dbReference type="AlphaFoldDB" id="A0AA41G5Q2"/>
<name>A0AA41G5Q2_9EURY</name>
<dbReference type="GO" id="GO:0000976">
    <property type="term" value="F:transcription cis-regulatory region binding"/>
    <property type="evidence" value="ECO:0007669"/>
    <property type="project" value="TreeGrafter"/>
</dbReference>
<keyword evidence="1 6" id="KW-0597">Phosphoprotein</keyword>
<dbReference type="InterPro" id="IPR039420">
    <property type="entry name" value="WalR-like"/>
</dbReference>
<gene>
    <name evidence="8" type="ORF">KTS37_02220</name>
</gene>
<evidence type="ECO:0000256" key="3">
    <source>
        <dbReference type="ARBA" id="ARBA00023015"/>
    </source>
</evidence>
<dbReference type="SMART" id="SM00448">
    <property type="entry name" value="REC"/>
    <property type="match status" value="1"/>
</dbReference>
<dbReference type="PROSITE" id="PS50110">
    <property type="entry name" value="RESPONSE_REGULATORY"/>
    <property type="match status" value="1"/>
</dbReference>